<keyword evidence="3" id="KW-0342">GTP-binding</keyword>
<dbReference type="GO" id="GO:0046872">
    <property type="term" value="F:metal ion binding"/>
    <property type="evidence" value="ECO:0007669"/>
    <property type="project" value="UniProtKB-KW"/>
</dbReference>
<proteinExistence type="predicted"/>
<keyword evidence="2" id="KW-0547">Nucleotide-binding</keyword>
<keyword evidence="6" id="KW-1185">Reference proteome</keyword>
<evidence type="ECO:0000256" key="1">
    <source>
        <dbReference type="ARBA" id="ARBA00022723"/>
    </source>
</evidence>
<evidence type="ECO:0000313" key="5">
    <source>
        <dbReference type="EMBL" id="RKO92436.1"/>
    </source>
</evidence>
<accession>A0A4P9WNU4</accession>
<dbReference type="GO" id="GO:0001664">
    <property type="term" value="F:G protein-coupled receptor binding"/>
    <property type="evidence" value="ECO:0007669"/>
    <property type="project" value="TreeGrafter"/>
</dbReference>
<dbReference type="Gene3D" id="1.10.400.10">
    <property type="entry name" value="GI Alpha 1, domain 2-like"/>
    <property type="match status" value="1"/>
</dbReference>
<dbReference type="Proteomes" id="UP000269721">
    <property type="component" value="Unassembled WGS sequence"/>
</dbReference>
<gene>
    <name evidence="5" type="ORF">BDK51DRAFT_36548</name>
</gene>
<dbReference type="AlphaFoldDB" id="A0A4P9WNU4"/>
<keyword evidence="1 4" id="KW-0479">Metal-binding</keyword>
<dbReference type="GO" id="GO:0005737">
    <property type="term" value="C:cytoplasm"/>
    <property type="evidence" value="ECO:0007669"/>
    <property type="project" value="TreeGrafter"/>
</dbReference>
<organism evidence="5 6">
    <name type="scientific">Blyttiomyces helicus</name>
    <dbReference type="NCBI Taxonomy" id="388810"/>
    <lineage>
        <taxon>Eukaryota</taxon>
        <taxon>Fungi</taxon>
        <taxon>Fungi incertae sedis</taxon>
        <taxon>Chytridiomycota</taxon>
        <taxon>Chytridiomycota incertae sedis</taxon>
        <taxon>Chytridiomycetes</taxon>
        <taxon>Chytridiomycetes incertae sedis</taxon>
        <taxon>Blyttiomyces</taxon>
    </lineage>
</organism>
<dbReference type="Pfam" id="PF00503">
    <property type="entry name" value="G-alpha"/>
    <property type="match status" value="1"/>
</dbReference>
<sequence length="197" mass="21595">MGACLSLDDSRRHSIEIDRELVRDRKELAKPAIPTLLLLDAAKVCVFTLGPGDSGKTTCLRQFIFQHSNGFSQEERAAFVPCIRANVVKALATMAEAINVLRLADDNMELKAVSAAALRSNDQSGCKSAGTSVGFMVQRPSELHAGIIPPLGRLTPSSLTELFTPISRQSFQLFWMEQKVQDVLEYANEFNIADNAL</sequence>
<dbReference type="GO" id="GO:0005525">
    <property type="term" value="F:GTP binding"/>
    <property type="evidence" value="ECO:0007669"/>
    <property type="project" value="UniProtKB-KW"/>
</dbReference>
<protein>
    <submittedName>
        <fullName evidence="5">Guanine nucleotide binding protein, alpha subunit</fullName>
    </submittedName>
</protein>
<dbReference type="PANTHER" id="PTHR10218">
    <property type="entry name" value="GTP-BINDING PROTEIN ALPHA SUBUNIT"/>
    <property type="match status" value="1"/>
</dbReference>
<dbReference type="GO" id="GO:0005834">
    <property type="term" value="C:heterotrimeric G-protein complex"/>
    <property type="evidence" value="ECO:0007669"/>
    <property type="project" value="TreeGrafter"/>
</dbReference>
<name>A0A4P9WNU4_9FUNG</name>
<feature type="binding site" evidence="4">
    <location>
        <position position="57"/>
    </location>
    <ligand>
        <name>Mg(2+)</name>
        <dbReference type="ChEBI" id="CHEBI:18420"/>
    </ligand>
</feature>
<dbReference type="GO" id="GO:0007188">
    <property type="term" value="P:adenylate cyclase-modulating G protein-coupled receptor signaling pathway"/>
    <property type="evidence" value="ECO:0007669"/>
    <property type="project" value="TreeGrafter"/>
</dbReference>
<dbReference type="GO" id="GO:0031683">
    <property type="term" value="F:G-protein beta/gamma-subunit complex binding"/>
    <property type="evidence" value="ECO:0007669"/>
    <property type="project" value="InterPro"/>
</dbReference>
<dbReference type="GO" id="GO:0003924">
    <property type="term" value="F:GTPase activity"/>
    <property type="evidence" value="ECO:0007669"/>
    <property type="project" value="InterPro"/>
</dbReference>
<evidence type="ECO:0000256" key="3">
    <source>
        <dbReference type="ARBA" id="ARBA00023134"/>
    </source>
</evidence>
<dbReference type="InterPro" id="IPR011025">
    <property type="entry name" value="GproteinA_insert"/>
</dbReference>
<evidence type="ECO:0000256" key="4">
    <source>
        <dbReference type="PIRSR" id="PIRSR601019-2"/>
    </source>
</evidence>
<keyword evidence="4" id="KW-0460">Magnesium</keyword>
<reference evidence="6" key="1">
    <citation type="journal article" date="2018" name="Nat. Microbiol.">
        <title>Leveraging single-cell genomics to expand the fungal tree of life.</title>
        <authorList>
            <person name="Ahrendt S.R."/>
            <person name="Quandt C.A."/>
            <person name="Ciobanu D."/>
            <person name="Clum A."/>
            <person name="Salamov A."/>
            <person name="Andreopoulos B."/>
            <person name="Cheng J.F."/>
            <person name="Woyke T."/>
            <person name="Pelin A."/>
            <person name="Henrissat B."/>
            <person name="Reynolds N.K."/>
            <person name="Benny G.L."/>
            <person name="Smith M.E."/>
            <person name="James T.Y."/>
            <person name="Grigoriev I.V."/>
        </authorList>
    </citation>
    <scope>NUCLEOTIDE SEQUENCE [LARGE SCALE GENOMIC DNA]</scope>
</reference>
<dbReference type="PANTHER" id="PTHR10218:SF302">
    <property type="entry name" value="GUANINE NUCLEOTIDE-BINDING PROTEIN ALPHA-5 SUBUNIT"/>
    <property type="match status" value="1"/>
</dbReference>
<evidence type="ECO:0000256" key="2">
    <source>
        <dbReference type="ARBA" id="ARBA00022741"/>
    </source>
</evidence>
<dbReference type="EMBL" id="KZ994637">
    <property type="protein sequence ID" value="RKO92436.1"/>
    <property type="molecule type" value="Genomic_DNA"/>
</dbReference>
<dbReference type="InterPro" id="IPR001019">
    <property type="entry name" value="Gprotein_alpha_su"/>
</dbReference>
<evidence type="ECO:0000313" key="6">
    <source>
        <dbReference type="Proteomes" id="UP000269721"/>
    </source>
</evidence>
<dbReference type="OrthoDB" id="5817230at2759"/>
<dbReference type="SUPFAM" id="SSF47895">
    <property type="entry name" value="Transducin (alpha subunit), insertion domain"/>
    <property type="match status" value="1"/>
</dbReference>